<dbReference type="AlphaFoldDB" id="A0A9D1N5G5"/>
<protein>
    <submittedName>
        <fullName evidence="2">Uncharacterized protein</fullName>
    </submittedName>
</protein>
<organism evidence="2 3">
    <name type="scientific">Candidatus Allocopromorpha excrementipullorum</name>
    <dbReference type="NCBI Taxonomy" id="2840743"/>
    <lineage>
        <taxon>Bacteria</taxon>
        <taxon>Bacillati</taxon>
        <taxon>Bacillota</taxon>
        <taxon>Clostridia</taxon>
        <taxon>Eubacteriales</taxon>
        <taxon>Eubacteriaceae</taxon>
        <taxon>Eubacteriaceae incertae sedis</taxon>
        <taxon>Candidatus Allocopromorpha</taxon>
    </lineage>
</organism>
<keyword evidence="1" id="KW-1133">Transmembrane helix</keyword>
<feature type="transmembrane region" description="Helical" evidence="1">
    <location>
        <begin position="86"/>
        <end position="108"/>
    </location>
</feature>
<comment type="caution">
    <text evidence="2">The sequence shown here is derived from an EMBL/GenBank/DDBJ whole genome shotgun (WGS) entry which is preliminary data.</text>
</comment>
<keyword evidence="1" id="KW-0812">Transmembrane</keyword>
<proteinExistence type="predicted"/>
<evidence type="ECO:0000256" key="1">
    <source>
        <dbReference type="SAM" id="Phobius"/>
    </source>
</evidence>
<evidence type="ECO:0000313" key="2">
    <source>
        <dbReference type="EMBL" id="HIU95492.1"/>
    </source>
</evidence>
<keyword evidence="1" id="KW-0472">Membrane</keyword>
<feature type="transmembrane region" description="Helical" evidence="1">
    <location>
        <begin position="120"/>
        <end position="144"/>
    </location>
</feature>
<dbReference type="EMBL" id="DVOB01000048">
    <property type="protein sequence ID" value="HIU95492.1"/>
    <property type="molecule type" value="Genomic_DNA"/>
</dbReference>
<reference evidence="2" key="2">
    <citation type="journal article" date="2021" name="PeerJ">
        <title>Extensive microbial diversity within the chicken gut microbiome revealed by metagenomics and culture.</title>
        <authorList>
            <person name="Gilroy R."/>
            <person name="Ravi A."/>
            <person name="Getino M."/>
            <person name="Pursley I."/>
            <person name="Horton D.L."/>
            <person name="Alikhan N.F."/>
            <person name="Baker D."/>
            <person name="Gharbi K."/>
            <person name="Hall N."/>
            <person name="Watson M."/>
            <person name="Adriaenssens E.M."/>
            <person name="Foster-Nyarko E."/>
            <person name="Jarju S."/>
            <person name="Secka A."/>
            <person name="Antonio M."/>
            <person name="Oren A."/>
            <person name="Chaudhuri R.R."/>
            <person name="La Ragione R."/>
            <person name="Hildebrand F."/>
            <person name="Pallen M.J."/>
        </authorList>
    </citation>
    <scope>NUCLEOTIDE SEQUENCE</scope>
    <source>
        <strain evidence="2">ChiSjej4B22-8349</strain>
    </source>
</reference>
<evidence type="ECO:0000313" key="3">
    <source>
        <dbReference type="Proteomes" id="UP000824130"/>
    </source>
</evidence>
<name>A0A9D1N5G5_9FIRM</name>
<accession>A0A9D1N5G5</accession>
<feature type="transmembrane region" description="Helical" evidence="1">
    <location>
        <begin position="12"/>
        <end position="31"/>
    </location>
</feature>
<reference evidence="2" key="1">
    <citation type="submission" date="2020-10" db="EMBL/GenBank/DDBJ databases">
        <authorList>
            <person name="Gilroy R."/>
        </authorList>
    </citation>
    <scope>NUCLEOTIDE SEQUENCE</scope>
    <source>
        <strain evidence="2">ChiSjej4B22-8349</strain>
    </source>
</reference>
<dbReference type="Proteomes" id="UP000824130">
    <property type="component" value="Unassembled WGS sequence"/>
</dbReference>
<gene>
    <name evidence="2" type="ORF">IAD25_02105</name>
</gene>
<feature type="transmembrane region" description="Helical" evidence="1">
    <location>
        <begin position="51"/>
        <end position="74"/>
    </location>
</feature>
<sequence length="153" mass="17460">MNSLIFTKKGIVYSIIFFVMFPLCFQCALLVERGEDSLHEIMWDVSWASYLLGIWPLISGVLAGTYMIVMMALHRKLSASCPAGRWISLGVAVFNSLLCILPFILAVFGIVDVTFEINIFFYPFSSLYCMLVVMLLLFIIVDILRNRKKTVER</sequence>